<evidence type="ECO:0000256" key="2">
    <source>
        <dbReference type="ARBA" id="ARBA00022737"/>
    </source>
</evidence>
<evidence type="ECO:0000313" key="5">
    <source>
        <dbReference type="EMBL" id="TBL73041.1"/>
    </source>
</evidence>
<dbReference type="Gene3D" id="3.40.33.10">
    <property type="entry name" value="CAP"/>
    <property type="match status" value="1"/>
</dbReference>
<evidence type="ECO:0008006" key="7">
    <source>
        <dbReference type="Google" id="ProtNLM"/>
    </source>
</evidence>
<proteinExistence type="predicted"/>
<organism evidence="5 6">
    <name type="scientific">Paenibacillus thalictri</name>
    <dbReference type="NCBI Taxonomy" id="2527873"/>
    <lineage>
        <taxon>Bacteria</taxon>
        <taxon>Bacillati</taxon>
        <taxon>Bacillota</taxon>
        <taxon>Bacilli</taxon>
        <taxon>Bacillales</taxon>
        <taxon>Paenibacillaceae</taxon>
        <taxon>Paenibacillus</taxon>
    </lineage>
</organism>
<feature type="domain" description="Copper amine oxidase-like N-terminal" evidence="4">
    <location>
        <begin position="848"/>
        <end position="947"/>
    </location>
</feature>
<dbReference type="SMART" id="SM00365">
    <property type="entry name" value="LRR_SD22"/>
    <property type="match status" value="3"/>
</dbReference>
<evidence type="ECO:0000259" key="4">
    <source>
        <dbReference type="Pfam" id="PF07833"/>
    </source>
</evidence>
<accession>A0A4Q9DJG2</accession>
<dbReference type="AlphaFoldDB" id="A0A4Q9DJG2"/>
<keyword evidence="6" id="KW-1185">Reference proteome</keyword>
<dbReference type="InterPro" id="IPR032675">
    <property type="entry name" value="LRR_dom_sf"/>
</dbReference>
<evidence type="ECO:0000256" key="1">
    <source>
        <dbReference type="ARBA" id="ARBA00022614"/>
    </source>
</evidence>
<dbReference type="SUPFAM" id="SSF49373">
    <property type="entry name" value="Invasin/intimin cell-adhesion fragments"/>
    <property type="match status" value="1"/>
</dbReference>
<dbReference type="SUPFAM" id="SSF52058">
    <property type="entry name" value="L domain-like"/>
    <property type="match status" value="1"/>
</dbReference>
<dbReference type="SUPFAM" id="SSF55383">
    <property type="entry name" value="Copper amine oxidase, domain N"/>
    <property type="match status" value="1"/>
</dbReference>
<dbReference type="Pfam" id="PF07833">
    <property type="entry name" value="Cu_amine_oxidN1"/>
    <property type="match status" value="1"/>
</dbReference>
<name>A0A4Q9DJG2_9BACL</name>
<dbReference type="Pfam" id="PF12799">
    <property type="entry name" value="LRR_4"/>
    <property type="match status" value="1"/>
</dbReference>
<dbReference type="Gene3D" id="3.80.10.10">
    <property type="entry name" value="Ribonuclease Inhibitor"/>
    <property type="match status" value="1"/>
</dbReference>
<dbReference type="InterPro" id="IPR014044">
    <property type="entry name" value="CAP_dom"/>
</dbReference>
<dbReference type="Proteomes" id="UP000293142">
    <property type="component" value="Unassembled WGS sequence"/>
</dbReference>
<dbReference type="InterPro" id="IPR008964">
    <property type="entry name" value="Invasin/intimin_cell_adhesion"/>
</dbReference>
<dbReference type="Gene3D" id="2.60.40.1080">
    <property type="match status" value="1"/>
</dbReference>
<dbReference type="InterPro" id="IPR036582">
    <property type="entry name" value="Mao_N_sf"/>
</dbReference>
<dbReference type="InterPro" id="IPR003591">
    <property type="entry name" value="Leu-rich_rpt_typical-subtyp"/>
</dbReference>
<dbReference type="InterPro" id="IPR001611">
    <property type="entry name" value="Leu-rich_rpt"/>
</dbReference>
<dbReference type="InterPro" id="IPR035940">
    <property type="entry name" value="CAP_sf"/>
</dbReference>
<dbReference type="OrthoDB" id="1766522at2"/>
<comment type="caution">
    <text evidence="5">The sequence shown here is derived from an EMBL/GenBank/DDBJ whole genome shotgun (WGS) entry which is preliminary data.</text>
</comment>
<dbReference type="SMART" id="SM00369">
    <property type="entry name" value="LRR_TYP"/>
    <property type="match status" value="3"/>
</dbReference>
<evidence type="ECO:0000259" key="3">
    <source>
        <dbReference type="Pfam" id="PF00188"/>
    </source>
</evidence>
<dbReference type="PANTHER" id="PTHR46652:SF3">
    <property type="entry name" value="LEUCINE-RICH REPEAT-CONTAINING PROTEIN 9"/>
    <property type="match status" value="1"/>
</dbReference>
<dbReference type="PROSITE" id="PS51450">
    <property type="entry name" value="LRR"/>
    <property type="match status" value="4"/>
</dbReference>
<dbReference type="SUPFAM" id="SSF55797">
    <property type="entry name" value="PR-1-like"/>
    <property type="match status" value="1"/>
</dbReference>
<protein>
    <recommendedName>
        <fullName evidence="7">BIG2 domain-containing protein</fullName>
    </recommendedName>
</protein>
<dbReference type="InterPro" id="IPR025875">
    <property type="entry name" value="Leu-rich_rpt_4"/>
</dbReference>
<feature type="domain" description="SCP" evidence="3">
    <location>
        <begin position="117"/>
        <end position="233"/>
    </location>
</feature>
<sequence>MAFLTVYRFFMTIGKHFLNFADIVKELTDGGDYMTERLYVHWTKRALFGAAALCMSLAWSGQAKAADQAGHTPGEIIAKWDQYRPKYTGSPFIETPLMVPPYSTGKLNAEFIQDGVNMANYVRFLAGLPDDLVADPQLNNQAQYGAVLLAVRDKGLSHYPEKPPTVDDGFYKIGYQSTSSSNLYMGLSTLHSTVLGYMSDSDMSNIDRVGHRRWILNPPLKKIGFGFAQGNAAYSPMQVFDKSGSPLFSKPYVAWPSSGAFPTNSFKHRDAWSISLNPDQYKVPSADKVKVVLTRKADGKVWTFGQKDKGIVTDPKLFPERNYFNVETSGFGIANCIIFRPAHVGSIVHNDEYDVQITGIETASGAPTAITYTVRFFDIPDKDEQAAFLSEWAKPNGEKANLTPVVFQSADFEKMIRTMLEKPQEPVTEWDLSRIPALDFDYGNGDMAKDAGLLKKFTHIKSLKMLYTKDADVSFISDLKDLRDLTLRNQNNTINGVEGIAKLNKLKLLYLQGNLATTQLAALLSNMHSLQQLDIWSDAVTDLTFVPEAANLRHLSVGGKSLQDVSSLSRFNQLQELGLHSNAIQDYSQLAKLPQLYKLDLTYVDLPDIAFVTGLSRLRSLDISGNQISSLAPLSSLANLETLTAHNNRIRDLTPLSGLSKLKTLQIASNGISDISPLFNSSFKLQKVDLNYNFLDTAAGSPVRTWLDSFPKGDATFEKQQQLKVKSLRLSSAAGTSSTLRYMLVGESIPAEAVSVYNDYSEKAVGGDASWESSNSDTVSVESGVITAKKRGYASIKVSATDMEQTFNVTVLDKHTIDSYVSNMLTDASRTKMKGMVVLAINNSNAFVQGSKKTLQAKPLIDSENTMLPVRFVSENLGAEVAWDAETQTITITGGGNKISITVDASQMTVNETKMDLPVPAKIIQDNTYLPLRVLCEALGKQVSYRDGVIIIAERNYEQDDDLYAELQAMYER</sequence>
<evidence type="ECO:0000313" key="6">
    <source>
        <dbReference type="Proteomes" id="UP000293142"/>
    </source>
</evidence>
<keyword evidence="2" id="KW-0677">Repeat</keyword>
<gene>
    <name evidence="5" type="ORF">EYB31_27830</name>
</gene>
<dbReference type="InterPro" id="IPR050836">
    <property type="entry name" value="SDS22/Internalin_LRR"/>
</dbReference>
<reference evidence="5 6" key="1">
    <citation type="submission" date="2019-02" db="EMBL/GenBank/DDBJ databases">
        <title>Paenibacillus sp. nov., isolated from surface-sterilized tissue of Thalictrum simplex L.</title>
        <authorList>
            <person name="Tuo L."/>
        </authorList>
    </citation>
    <scope>NUCLEOTIDE SEQUENCE [LARGE SCALE GENOMIC DNA]</scope>
    <source>
        <strain evidence="5 6">N2SHLJ1</strain>
    </source>
</reference>
<dbReference type="InterPro" id="IPR012854">
    <property type="entry name" value="Cu_amine_oxidase-like_N"/>
</dbReference>
<dbReference type="EMBL" id="SIRE01000022">
    <property type="protein sequence ID" value="TBL73041.1"/>
    <property type="molecule type" value="Genomic_DNA"/>
</dbReference>
<dbReference type="Gene3D" id="3.30.457.10">
    <property type="entry name" value="Copper amine oxidase-like, N-terminal domain"/>
    <property type="match status" value="1"/>
</dbReference>
<dbReference type="CDD" id="cd05379">
    <property type="entry name" value="CAP_bacterial"/>
    <property type="match status" value="1"/>
</dbReference>
<dbReference type="PANTHER" id="PTHR46652">
    <property type="entry name" value="LEUCINE-RICH REPEAT AND IQ DOMAIN-CONTAINING PROTEIN 1-RELATED"/>
    <property type="match status" value="1"/>
</dbReference>
<keyword evidence="1" id="KW-0433">Leucine-rich repeat</keyword>
<dbReference type="Pfam" id="PF00188">
    <property type="entry name" value="CAP"/>
    <property type="match status" value="1"/>
</dbReference>